<protein>
    <submittedName>
        <fullName evidence="2">Putative glyoxalase superfamily protein PhnB</fullName>
    </submittedName>
</protein>
<comment type="caution">
    <text evidence="2">The sequence shown here is derived from an EMBL/GenBank/DDBJ whole genome shotgun (WGS) entry which is preliminary data.</text>
</comment>
<dbReference type="AlphaFoldDB" id="A0A841K8B5"/>
<organism evidence="2 3">
    <name type="scientific">Chelatococcus composti</name>
    <dbReference type="NCBI Taxonomy" id="1743235"/>
    <lineage>
        <taxon>Bacteria</taxon>
        <taxon>Pseudomonadati</taxon>
        <taxon>Pseudomonadota</taxon>
        <taxon>Alphaproteobacteria</taxon>
        <taxon>Hyphomicrobiales</taxon>
        <taxon>Chelatococcaceae</taxon>
        <taxon>Chelatococcus</taxon>
    </lineage>
</organism>
<dbReference type="SUPFAM" id="SSF54593">
    <property type="entry name" value="Glyoxalase/Bleomycin resistance protein/Dihydroxybiphenyl dioxygenase"/>
    <property type="match status" value="1"/>
</dbReference>
<evidence type="ECO:0000313" key="3">
    <source>
        <dbReference type="Proteomes" id="UP000588017"/>
    </source>
</evidence>
<evidence type="ECO:0000259" key="1">
    <source>
        <dbReference type="PROSITE" id="PS51819"/>
    </source>
</evidence>
<reference evidence="2 3" key="1">
    <citation type="submission" date="2020-08" db="EMBL/GenBank/DDBJ databases">
        <title>Genomic Encyclopedia of Type Strains, Phase IV (KMG-IV): sequencing the most valuable type-strain genomes for metagenomic binning, comparative biology and taxonomic classification.</title>
        <authorList>
            <person name="Goeker M."/>
        </authorList>
    </citation>
    <scope>NUCLEOTIDE SEQUENCE [LARGE SCALE GENOMIC DNA]</scope>
    <source>
        <strain evidence="2 3">DSM 101465</strain>
    </source>
</reference>
<accession>A0A841K8B5</accession>
<dbReference type="Proteomes" id="UP000588017">
    <property type="component" value="Unassembled WGS sequence"/>
</dbReference>
<name>A0A841K8B5_9HYPH</name>
<dbReference type="PANTHER" id="PTHR34109:SF1">
    <property type="entry name" value="VOC DOMAIN-CONTAINING PROTEIN"/>
    <property type="match status" value="1"/>
</dbReference>
<keyword evidence="3" id="KW-1185">Reference proteome</keyword>
<dbReference type="Pfam" id="PF00903">
    <property type="entry name" value="Glyoxalase"/>
    <property type="match status" value="1"/>
</dbReference>
<dbReference type="InterPro" id="IPR037523">
    <property type="entry name" value="VOC_core"/>
</dbReference>
<dbReference type="Gene3D" id="3.30.720.120">
    <property type="match status" value="1"/>
</dbReference>
<dbReference type="EMBL" id="JACHEH010000004">
    <property type="protein sequence ID" value="MBB6168545.1"/>
    <property type="molecule type" value="Genomic_DNA"/>
</dbReference>
<dbReference type="Gene3D" id="3.30.720.110">
    <property type="match status" value="1"/>
</dbReference>
<sequence length="139" mass="15520">MAERQDKVRIIPFLRYRDAHTAIGWLCEAFGFERHAVYEDEVGKVAHAELSYGGGFIMLGEMKDDALGMRSPTELGAVNQGIYVVVDDADAHYARARAAGAEIVLDIKDQPYGSREYTVRDLEGNLWSFGTYAPRTDTD</sequence>
<dbReference type="PANTHER" id="PTHR34109">
    <property type="entry name" value="BNAUNNG04460D PROTEIN-RELATED"/>
    <property type="match status" value="1"/>
</dbReference>
<evidence type="ECO:0000313" key="2">
    <source>
        <dbReference type="EMBL" id="MBB6168545.1"/>
    </source>
</evidence>
<dbReference type="InterPro" id="IPR004360">
    <property type="entry name" value="Glyas_Fos-R_dOase_dom"/>
</dbReference>
<dbReference type="InterPro" id="IPR029068">
    <property type="entry name" value="Glyas_Bleomycin-R_OHBP_Dase"/>
</dbReference>
<dbReference type="PROSITE" id="PS51819">
    <property type="entry name" value="VOC"/>
    <property type="match status" value="1"/>
</dbReference>
<feature type="domain" description="VOC" evidence="1">
    <location>
        <begin position="7"/>
        <end position="132"/>
    </location>
</feature>
<proteinExistence type="predicted"/>
<dbReference type="RefSeq" id="WP_183334845.1">
    <property type="nucleotide sequence ID" value="NZ_BMHX01000004.1"/>
</dbReference>
<gene>
    <name evidence="2" type="ORF">HNQ73_002175</name>
</gene>